<geneLocation type="plasmid" evidence="2">
    <name>unnamed</name>
</geneLocation>
<keyword evidence="2" id="KW-0614">Plasmid</keyword>
<feature type="transmembrane region" description="Helical" evidence="1">
    <location>
        <begin position="61"/>
        <end position="80"/>
    </location>
</feature>
<dbReference type="PATRIC" id="fig|1261127.3.peg.5528"/>
<reference evidence="2 3" key="1">
    <citation type="submission" date="2015-03" db="EMBL/GenBank/DDBJ databases">
        <title>Complete genome sequence of Citrobacter amalonaticus Y19.</title>
        <authorList>
            <person name="Park S."/>
        </authorList>
    </citation>
    <scope>NUCLEOTIDE SEQUENCE [LARGE SCALE GENOMIC DNA]</scope>
    <source>
        <strain evidence="2 3">Y19</strain>
        <plasmid evidence="3">Plasmid</plasmid>
    </source>
</reference>
<dbReference type="HOGENOM" id="CLU_2153880_0_0_6"/>
<keyword evidence="1" id="KW-1133">Transmembrane helix</keyword>
<feature type="transmembrane region" description="Helical" evidence="1">
    <location>
        <begin position="9"/>
        <end position="29"/>
    </location>
</feature>
<proteinExistence type="predicted"/>
<sequence>MNSLLQRVVIYAIVILICSVYCVLYFVPITSIKTINAIGIANLVVLALLTWLLVRPRLFRLWSGYLVLSAIYLGAIYPDYPYVEEIIVYTFALICLSVMAYDVIIDNCNGILRRTFLRINSE</sequence>
<evidence type="ECO:0000256" key="1">
    <source>
        <dbReference type="SAM" id="Phobius"/>
    </source>
</evidence>
<dbReference type="KEGG" id="cama:F384_26655"/>
<keyword evidence="1" id="KW-0472">Membrane</keyword>
<evidence type="ECO:0000313" key="2">
    <source>
        <dbReference type="EMBL" id="AKE62148.1"/>
    </source>
</evidence>
<dbReference type="EMBL" id="CP011133">
    <property type="protein sequence ID" value="AKE62148.1"/>
    <property type="molecule type" value="Genomic_DNA"/>
</dbReference>
<protein>
    <submittedName>
        <fullName evidence="2">Uncharacterized protein</fullName>
    </submittedName>
</protein>
<feature type="transmembrane region" description="Helical" evidence="1">
    <location>
        <begin position="35"/>
        <end position="54"/>
    </location>
</feature>
<gene>
    <name evidence="2" type="ORF">F384_26655</name>
</gene>
<name>A0A0F6RIW9_CITAM</name>
<dbReference type="AlphaFoldDB" id="A0A0F6RIW9"/>
<dbReference type="Proteomes" id="UP000034085">
    <property type="component" value="Plasmid"/>
</dbReference>
<evidence type="ECO:0000313" key="3">
    <source>
        <dbReference type="Proteomes" id="UP000034085"/>
    </source>
</evidence>
<feature type="transmembrane region" description="Helical" evidence="1">
    <location>
        <begin position="86"/>
        <end position="104"/>
    </location>
</feature>
<keyword evidence="1" id="KW-0812">Transmembrane</keyword>
<accession>A0A0F6RIW9</accession>
<organism evidence="2 3">
    <name type="scientific">Citrobacter amalonaticus Y19</name>
    <dbReference type="NCBI Taxonomy" id="1261127"/>
    <lineage>
        <taxon>Bacteria</taxon>
        <taxon>Pseudomonadati</taxon>
        <taxon>Pseudomonadota</taxon>
        <taxon>Gammaproteobacteria</taxon>
        <taxon>Enterobacterales</taxon>
        <taxon>Enterobacteriaceae</taxon>
        <taxon>Citrobacter</taxon>
    </lineage>
</organism>